<protein>
    <submittedName>
        <fullName evidence="2">Uncharacterized protein</fullName>
    </submittedName>
</protein>
<dbReference type="KEGG" id="csl:COCSUDRAFT_65803"/>
<comment type="caution">
    <text evidence="2">The sequence shown here is derived from an EMBL/GenBank/DDBJ whole genome shotgun (WGS) entry which is preliminary data.</text>
</comment>
<dbReference type="eggNOG" id="ENOG502S3PK">
    <property type="taxonomic scope" value="Eukaryota"/>
</dbReference>
<feature type="compositionally biased region" description="Basic and acidic residues" evidence="1">
    <location>
        <begin position="41"/>
        <end position="67"/>
    </location>
</feature>
<dbReference type="Gene3D" id="1.20.910.10">
    <property type="entry name" value="Heme oxygenase-like"/>
    <property type="match status" value="1"/>
</dbReference>
<feature type="compositionally biased region" description="Basic and acidic residues" evidence="1">
    <location>
        <begin position="13"/>
        <end position="23"/>
    </location>
</feature>
<reference evidence="2 3" key="1">
    <citation type="journal article" date="2012" name="Genome Biol.">
        <title>The genome of the polar eukaryotic microalga coccomyxa subellipsoidea reveals traits of cold adaptation.</title>
        <authorList>
            <person name="Blanc G."/>
            <person name="Agarkova I."/>
            <person name="Grimwood J."/>
            <person name="Kuo A."/>
            <person name="Brueggeman A."/>
            <person name="Dunigan D."/>
            <person name="Gurnon J."/>
            <person name="Ladunga I."/>
            <person name="Lindquist E."/>
            <person name="Lucas S."/>
            <person name="Pangilinan J."/>
            <person name="Proschold T."/>
            <person name="Salamov A."/>
            <person name="Schmutz J."/>
            <person name="Weeks D."/>
            <person name="Yamada T."/>
            <person name="Claverie J.M."/>
            <person name="Grigoriev I."/>
            <person name="Van Etten J."/>
            <person name="Lomsadze A."/>
            <person name="Borodovsky M."/>
        </authorList>
    </citation>
    <scope>NUCLEOTIDE SEQUENCE [LARGE SCALE GENOMIC DNA]</scope>
    <source>
        <strain evidence="2 3">C-169</strain>
    </source>
</reference>
<dbReference type="Proteomes" id="UP000007264">
    <property type="component" value="Unassembled WGS sequence"/>
</dbReference>
<dbReference type="EMBL" id="AGSI01000006">
    <property type="protein sequence ID" value="EIE24231.1"/>
    <property type="molecule type" value="Genomic_DNA"/>
</dbReference>
<sequence>MCLAAAKGFGKTSTKEHLPADKQKRGKKNSDLAVDGSSSKAVDRAVRAVEGRKSRPVDPREASKGRLDYAQVSDWGSGEPADLDALQVTSFEADGGPERPFYEQLARRLAQLEASRSRPAHLAAHDSDRKAAALTKPRQGALKVAQPRGAGPLPPFHKWSFREERYIQWLADMHTVHYALEAALADAVTVAATEHYGDSELLERVFTALGCFSEERGLDRSLEIAADLNNIAKASTLTEPIELAPSPNAQAYADYLCRLGLLCTEEDEAAEIEEAALRLVANAYLVHVTHLTTGMRIGAAAAEKLDLFPAQALNYFQTWPEGVLPDPLALCIANVNAAGDALSLQQREAVMAELPKAMPKISLLLSPLAHTK</sequence>
<organism evidence="2 3">
    <name type="scientific">Coccomyxa subellipsoidea (strain C-169)</name>
    <name type="common">Green microalga</name>
    <dbReference type="NCBI Taxonomy" id="574566"/>
    <lineage>
        <taxon>Eukaryota</taxon>
        <taxon>Viridiplantae</taxon>
        <taxon>Chlorophyta</taxon>
        <taxon>core chlorophytes</taxon>
        <taxon>Trebouxiophyceae</taxon>
        <taxon>Trebouxiophyceae incertae sedis</taxon>
        <taxon>Coccomyxaceae</taxon>
        <taxon>Coccomyxa</taxon>
        <taxon>Coccomyxa subellipsoidea</taxon>
    </lineage>
</organism>
<dbReference type="SUPFAM" id="SSF48613">
    <property type="entry name" value="Heme oxygenase-like"/>
    <property type="match status" value="1"/>
</dbReference>
<accession>I0Z0R2</accession>
<feature type="region of interest" description="Disordered" evidence="1">
    <location>
        <begin position="1"/>
        <end position="75"/>
    </location>
</feature>
<evidence type="ECO:0000313" key="2">
    <source>
        <dbReference type="EMBL" id="EIE24231.1"/>
    </source>
</evidence>
<dbReference type="OrthoDB" id="15304at2759"/>
<evidence type="ECO:0000313" key="3">
    <source>
        <dbReference type="Proteomes" id="UP000007264"/>
    </source>
</evidence>
<dbReference type="AlphaFoldDB" id="I0Z0R2"/>
<evidence type="ECO:0000256" key="1">
    <source>
        <dbReference type="SAM" id="MobiDB-lite"/>
    </source>
</evidence>
<dbReference type="GeneID" id="17042229"/>
<dbReference type="InterPro" id="IPR016084">
    <property type="entry name" value="Haem_Oase-like_multi-hlx"/>
</dbReference>
<proteinExistence type="predicted"/>
<gene>
    <name evidence="2" type="ORF">COCSUDRAFT_65803</name>
</gene>
<name>I0Z0R2_COCSC</name>
<keyword evidence="3" id="KW-1185">Reference proteome</keyword>
<dbReference type="RefSeq" id="XP_005648775.1">
    <property type="nucleotide sequence ID" value="XM_005648718.1"/>
</dbReference>